<dbReference type="PANTHER" id="PTHR21310">
    <property type="entry name" value="AMINOGLYCOSIDE PHOSPHOTRANSFERASE-RELATED-RELATED"/>
    <property type="match status" value="1"/>
</dbReference>
<name>A0A2T3AQH2_AMORE</name>
<dbReference type="Gene3D" id="3.90.1200.10">
    <property type="match status" value="1"/>
</dbReference>
<dbReference type="EMBL" id="KZ679018">
    <property type="protein sequence ID" value="PSS08513.1"/>
    <property type="molecule type" value="Genomic_DNA"/>
</dbReference>
<gene>
    <name evidence="2" type="ORF">M430DRAFT_31239</name>
</gene>
<accession>A0A2T3AQH2</accession>
<dbReference type="AlphaFoldDB" id="A0A2T3AQH2"/>
<evidence type="ECO:0000313" key="3">
    <source>
        <dbReference type="Proteomes" id="UP000241818"/>
    </source>
</evidence>
<dbReference type="InterPro" id="IPR011009">
    <property type="entry name" value="Kinase-like_dom_sf"/>
</dbReference>
<protein>
    <recommendedName>
        <fullName evidence="1">Aminoglycoside phosphotransferase domain-containing protein</fullName>
    </recommendedName>
</protein>
<proteinExistence type="predicted"/>
<organism evidence="2 3">
    <name type="scientific">Amorphotheca resinae ATCC 22711</name>
    <dbReference type="NCBI Taxonomy" id="857342"/>
    <lineage>
        <taxon>Eukaryota</taxon>
        <taxon>Fungi</taxon>
        <taxon>Dikarya</taxon>
        <taxon>Ascomycota</taxon>
        <taxon>Pezizomycotina</taxon>
        <taxon>Leotiomycetes</taxon>
        <taxon>Helotiales</taxon>
        <taxon>Amorphothecaceae</taxon>
        <taxon>Amorphotheca</taxon>
    </lineage>
</organism>
<dbReference type="RefSeq" id="XP_024716911.1">
    <property type="nucleotide sequence ID" value="XM_024866021.1"/>
</dbReference>
<dbReference type="Pfam" id="PF01636">
    <property type="entry name" value="APH"/>
    <property type="match status" value="1"/>
</dbReference>
<dbReference type="STRING" id="857342.A0A2T3AQH2"/>
<evidence type="ECO:0000313" key="2">
    <source>
        <dbReference type="EMBL" id="PSS08513.1"/>
    </source>
</evidence>
<dbReference type="InterPro" id="IPR002575">
    <property type="entry name" value="Aminoglycoside_PTrfase"/>
</dbReference>
<dbReference type="Proteomes" id="UP000241818">
    <property type="component" value="Unassembled WGS sequence"/>
</dbReference>
<dbReference type="GeneID" id="36574102"/>
<dbReference type="SUPFAM" id="SSF56112">
    <property type="entry name" value="Protein kinase-like (PK-like)"/>
    <property type="match status" value="1"/>
</dbReference>
<evidence type="ECO:0000259" key="1">
    <source>
        <dbReference type="Pfam" id="PF01636"/>
    </source>
</evidence>
<dbReference type="OrthoDB" id="4132742at2759"/>
<feature type="domain" description="Aminoglycoside phosphotransferase" evidence="1">
    <location>
        <begin position="58"/>
        <end position="310"/>
    </location>
</feature>
<dbReference type="PANTHER" id="PTHR21310:SF37">
    <property type="entry name" value="AMINOGLYCOSIDE PHOSPHOTRANSFERASE DOMAIN-CONTAINING PROTEIN"/>
    <property type="match status" value="1"/>
</dbReference>
<sequence length="456" mass="52917">MYFDHLAEERQDRNFELWLHAFLQREPEQLAMHLAKKHRKGKILAACLWKNGAFNVCYRVKYEDSTNVIVRFAALGRAVFRQEKTDNEVTVLRYLRQHTQVPVPEVYGTGTCWAGPYIVMGFVEGDLLSNVLKDPLKKEGRPVLNPRISDRALKIAYREMAYLVLELSKPQFSCIGALVQEGKDFVVGRRPLTFNMNELITSANLAPTDVPTSTFESAADYFEALAEQHLSHLRNQRNNAVTDEVDCQKKFVARCLFRKIVRNISVEHCHGPYRLYCDDFRPSNILVDVERFCVNAVIDWEFTYVAPAEFAYVAPWWLMLQSPEDWDSDSDLDDFLARYKPRLCLFLDVLRSCEDEKIAEGTLLDSQRLAARMEDSMESGLFWVCLAARYSSMFDDIYWNFLDKMYHGPFGSIEDRIQLLDEEERKELSGIFQVKMEQARKGILDEHYSTDTLVDL</sequence>
<dbReference type="Gene3D" id="3.30.200.20">
    <property type="entry name" value="Phosphorylase Kinase, domain 1"/>
    <property type="match status" value="1"/>
</dbReference>
<reference evidence="2 3" key="1">
    <citation type="journal article" date="2018" name="New Phytol.">
        <title>Comparative genomics and transcriptomics depict ericoid mycorrhizal fungi as versatile saprotrophs and plant mutualists.</title>
        <authorList>
            <person name="Martino E."/>
            <person name="Morin E."/>
            <person name="Grelet G.A."/>
            <person name="Kuo A."/>
            <person name="Kohler A."/>
            <person name="Daghino S."/>
            <person name="Barry K.W."/>
            <person name="Cichocki N."/>
            <person name="Clum A."/>
            <person name="Dockter R.B."/>
            <person name="Hainaut M."/>
            <person name="Kuo R.C."/>
            <person name="LaButti K."/>
            <person name="Lindahl B.D."/>
            <person name="Lindquist E.A."/>
            <person name="Lipzen A."/>
            <person name="Khouja H.R."/>
            <person name="Magnuson J."/>
            <person name="Murat C."/>
            <person name="Ohm R.A."/>
            <person name="Singer S.W."/>
            <person name="Spatafora J.W."/>
            <person name="Wang M."/>
            <person name="Veneault-Fourrey C."/>
            <person name="Henrissat B."/>
            <person name="Grigoriev I.V."/>
            <person name="Martin F.M."/>
            <person name="Perotto S."/>
        </authorList>
    </citation>
    <scope>NUCLEOTIDE SEQUENCE [LARGE SCALE GENOMIC DNA]</scope>
    <source>
        <strain evidence="2 3">ATCC 22711</strain>
    </source>
</reference>
<dbReference type="InterPro" id="IPR051678">
    <property type="entry name" value="AGP_Transferase"/>
</dbReference>
<keyword evidence="3" id="KW-1185">Reference proteome</keyword>
<dbReference type="InParanoid" id="A0A2T3AQH2"/>